<evidence type="ECO:0000256" key="6">
    <source>
        <dbReference type="ARBA" id="ARBA00022741"/>
    </source>
</evidence>
<dbReference type="Proteomes" id="UP000664265">
    <property type="component" value="Unassembled WGS sequence"/>
</dbReference>
<comment type="pathway">
    <text evidence="1">Cofactor biosynthesis; tetrahydrofolate biosynthesis; 2-amino-4-hydroxy-6-hydroxymethyl-7,8-dihydropteridine diphosphate from 7,8-dihydroneopterin triphosphate: step 4/4.</text>
</comment>
<evidence type="ECO:0000256" key="10">
    <source>
        <dbReference type="ARBA" id="ARBA00029409"/>
    </source>
</evidence>
<dbReference type="PANTHER" id="PTHR43071">
    <property type="entry name" value="2-AMINO-4-HYDROXY-6-HYDROXYMETHYLDIHYDROPTERIDINE PYROPHOSPHOKINASE"/>
    <property type="match status" value="1"/>
</dbReference>
<evidence type="ECO:0000313" key="15">
    <source>
        <dbReference type="Proteomes" id="UP000664265"/>
    </source>
</evidence>
<dbReference type="EC" id="2.7.6.3" evidence="3"/>
<organism evidence="14 15">
    <name type="scientific">Prevotella illustrans</name>
    <dbReference type="NCBI Taxonomy" id="2800387"/>
    <lineage>
        <taxon>Bacteria</taxon>
        <taxon>Pseudomonadati</taxon>
        <taxon>Bacteroidota</taxon>
        <taxon>Bacteroidia</taxon>
        <taxon>Bacteroidales</taxon>
        <taxon>Prevotellaceae</taxon>
        <taxon>Prevotella</taxon>
    </lineage>
</organism>
<evidence type="ECO:0000256" key="9">
    <source>
        <dbReference type="ARBA" id="ARBA00022909"/>
    </source>
</evidence>
<evidence type="ECO:0000256" key="8">
    <source>
        <dbReference type="ARBA" id="ARBA00022840"/>
    </source>
</evidence>
<evidence type="ECO:0000256" key="4">
    <source>
        <dbReference type="ARBA" id="ARBA00016218"/>
    </source>
</evidence>
<keyword evidence="8" id="KW-0067">ATP-binding</keyword>
<comment type="function">
    <text evidence="10">Catalyzes the transfer of pyrophosphate from adenosine triphosphate (ATP) to 6-hydroxymethyl-7,8-dihydropterin, an enzymatic step in folate biosynthesis pathway.</text>
</comment>
<proteinExistence type="inferred from homology"/>
<keyword evidence="9" id="KW-0289">Folate biosynthesis</keyword>
<evidence type="ECO:0000256" key="2">
    <source>
        <dbReference type="ARBA" id="ARBA00005810"/>
    </source>
</evidence>
<dbReference type="EMBL" id="JAERMS010000024">
    <property type="protein sequence ID" value="MBO1363704.1"/>
    <property type="molecule type" value="Genomic_DNA"/>
</dbReference>
<keyword evidence="7" id="KW-0418">Kinase</keyword>
<evidence type="ECO:0000256" key="7">
    <source>
        <dbReference type="ARBA" id="ARBA00022777"/>
    </source>
</evidence>
<dbReference type="InterPro" id="IPR000550">
    <property type="entry name" value="Hppk"/>
</dbReference>
<comment type="caution">
    <text evidence="14">The sequence shown here is derived from an EMBL/GenBank/DDBJ whole genome shotgun (WGS) entry which is preliminary data.</text>
</comment>
<dbReference type="SUPFAM" id="SSF55083">
    <property type="entry name" value="6-hydroxymethyl-7,8-dihydropterin pyrophosphokinase, HPPK"/>
    <property type="match status" value="1"/>
</dbReference>
<keyword evidence="15" id="KW-1185">Reference proteome</keyword>
<dbReference type="PANTHER" id="PTHR43071:SF1">
    <property type="entry name" value="2-AMINO-4-HYDROXY-6-HYDROXYMETHYLDIHYDROPTERIDINE PYROPHOSPHOKINASE"/>
    <property type="match status" value="1"/>
</dbReference>
<reference evidence="14 15" key="1">
    <citation type="submission" date="2021-01" db="EMBL/GenBank/DDBJ databases">
        <title>Prevotella A2931 sp. nov.</title>
        <authorList>
            <person name="Buhl M."/>
            <person name="Oberhettinger P."/>
        </authorList>
    </citation>
    <scope>NUCLEOTIDE SEQUENCE [LARGE SCALE GENOMIC DNA]</scope>
    <source>
        <strain evidence="14 15">A2931</strain>
    </source>
</reference>
<dbReference type="Pfam" id="PF01288">
    <property type="entry name" value="HPPK"/>
    <property type="match status" value="1"/>
</dbReference>
<dbReference type="Gene3D" id="3.30.70.560">
    <property type="entry name" value="7,8-Dihydro-6-hydroxymethylpterin-pyrophosphokinase HPPK"/>
    <property type="match status" value="1"/>
</dbReference>
<evidence type="ECO:0000313" key="14">
    <source>
        <dbReference type="EMBL" id="MBO1363704.1"/>
    </source>
</evidence>
<gene>
    <name evidence="14" type="ORF">JHU38_07980</name>
</gene>
<evidence type="ECO:0000256" key="12">
    <source>
        <dbReference type="ARBA" id="ARBA00033413"/>
    </source>
</evidence>
<keyword evidence="5" id="KW-0808">Transferase</keyword>
<protein>
    <recommendedName>
        <fullName evidence="4">2-amino-4-hydroxy-6-hydroxymethyldihydropteridine pyrophosphokinase</fullName>
        <ecNumber evidence="3">2.7.6.3</ecNumber>
    </recommendedName>
    <alternativeName>
        <fullName evidence="11">6-hydroxymethyl-7,8-dihydropterin pyrophosphokinase</fullName>
    </alternativeName>
    <alternativeName>
        <fullName evidence="12">7,8-dihydro-6-hydroxymethylpterin-pyrophosphokinase</fullName>
    </alternativeName>
</protein>
<comment type="similarity">
    <text evidence="2">Belongs to the HPPK family.</text>
</comment>
<evidence type="ECO:0000256" key="11">
    <source>
        <dbReference type="ARBA" id="ARBA00029766"/>
    </source>
</evidence>
<feature type="domain" description="7,8-dihydro-6-hydroxymethylpterin-pyrophosphokinase" evidence="13">
    <location>
        <begin position="6"/>
        <end position="100"/>
    </location>
</feature>
<evidence type="ECO:0000259" key="13">
    <source>
        <dbReference type="Pfam" id="PF01288"/>
    </source>
</evidence>
<evidence type="ECO:0000256" key="3">
    <source>
        <dbReference type="ARBA" id="ARBA00013253"/>
    </source>
</evidence>
<evidence type="ECO:0000256" key="5">
    <source>
        <dbReference type="ARBA" id="ARBA00022679"/>
    </source>
</evidence>
<keyword evidence="6" id="KW-0547">Nucleotide-binding</keyword>
<dbReference type="RefSeq" id="WP_107582671.1">
    <property type="nucleotide sequence ID" value="NZ_JAERMS010000024.1"/>
</dbReference>
<name>A0ABS3M6E3_9BACT</name>
<evidence type="ECO:0000256" key="1">
    <source>
        <dbReference type="ARBA" id="ARBA00005051"/>
    </source>
</evidence>
<sequence length="132" mass="15046">MIHTIIIGIGSNFESEENVRRAGKTLTGLFHDCVWSPFIRTEPVGICSKPFLNGLLRATTTLDETEINRLLKETESQLGRSPVDKQNGKVTIDLDLMAFDGQRRHDRNWLFPFQERLLKALNNKPNNIISII</sequence>
<accession>A0ABS3M6E3</accession>
<dbReference type="InterPro" id="IPR035907">
    <property type="entry name" value="Hppk_sf"/>
</dbReference>